<accession>A0A9Q3EGT5</accession>
<protein>
    <submittedName>
        <fullName evidence="2">Uncharacterized protein</fullName>
    </submittedName>
</protein>
<evidence type="ECO:0000313" key="3">
    <source>
        <dbReference type="Proteomes" id="UP000765509"/>
    </source>
</evidence>
<name>A0A9Q3EGT5_9BASI</name>
<comment type="caution">
    <text evidence="2">The sequence shown here is derived from an EMBL/GenBank/DDBJ whole genome shotgun (WGS) entry which is preliminary data.</text>
</comment>
<dbReference type="AlphaFoldDB" id="A0A9Q3EGT5"/>
<organism evidence="2 3">
    <name type="scientific">Austropuccinia psidii MF-1</name>
    <dbReference type="NCBI Taxonomy" id="1389203"/>
    <lineage>
        <taxon>Eukaryota</taxon>
        <taxon>Fungi</taxon>
        <taxon>Dikarya</taxon>
        <taxon>Basidiomycota</taxon>
        <taxon>Pucciniomycotina</taxon>
        <taxon>Pucciniomycetes</taxon>
        <taxon>Pucciniales</taxon>
        <taxon>Sphaerophragmiaceae</taxon>
        <taxon>Austropuccinia</taxon>
    </lineage>
</organism>
<feature type="region of interest" description="Disordered" evidence="1">
    <location>
        <begin position="63"/>
        <end position="98"/>
    </location>
</feature>
<feature type="compositionally biased region" description="Low complexity" evidence="1">
    <location>
        <begin position="63"/>
        <end position="76"/>
    </location>
</feature>
<dbReference type="Proteomes" id="UP000765509">
    <property type="component" value="Unassembled WGS sequence"/>
</dbReference>
<sequence>MQQACLQPFDNLRRAFLCAGGLGAGEAALAALAATGNYLNSDSAASSAESDEAARVSHRLGSGCSSARAWSGSRSSEPVHDPSTRSRSSLPQTRLHPRHRHRAIGISVCLGFFAPSSDSSFAQDLCVVGFPPSESSFVCVSPSCGAGLSPEPGSSIRVINRNSFDLTSIEFIHPAPFRISECSIAP</sequence>
<dbReference type="EMBL" id="AVOT02026939">
    <property type="protein sequence ID" value="MBW0518870.1"/>
    <property type="molecule type" value="Genomic_DNA"/>
</dbReference>
<evidence type="ECO:0000256" key="1">
    <source>
        <dbReference type="SAM" id="MobiDB-lite"/>
    </source>
</evidence>
<evidence type="ECO:0000313" key="2">
    <source>
        <dbReference type="EMBL" id="MBW0518870.1"/>
    </source>
</evidence>
<reference evidence="2" key="1">
    <citation type="submission" date="2021-03" db="EMBL/GenBank/DDBJ databases">
        <title>Draft genome sequence of rust myrtle Austropuccinia psidii MF-1, a brazilian biotype.</title>
        <authorList>
            <person name="Quecine M.C."/>
            <person name="Pachon D.M.R."/>
            <person name="Bonatelli M.L."/>
            <person name="Correr F.H."/>
            <person name="Franceschini L.M."/>
            <person name="Leite T.F."/>
            <person name="Margarido G.R.A."/>
            <person name="Almeida C.A."/>
            <person name="Ferrarezi J.A."/>
            <person name="Labate C.A."/>
        </authorList>
    </citation>
    <scope>NUCLEOTIDE SEQUENCE</scope>
    <source>
        <strain evidence="2">MF-1</strain>
    </source>
</reference>
<proteinExistence type="predicted"/>
<gene>
    <name evidence="2" type="ORF">O181_058585</name>
</gene>
<keyword evidence="3" id="KW-1185">Reference proteome</keyword>